<evidence type="ECO:0000256" key="2">
    <source>
        <dbReference type="ARBA" id="ARBA00022723"/>
    </source>
</evidence>
<feature type="binding site" evidence="9">
    <location>
        <position position="219"/>
    </location>
    <ligand>
        <name>Mn(2+)</name>
        <dbReference type="ChEBI" id="CHEBI:29035"/>
    </ligand>
</feature>
<dbReference type="RefSeq" id="WP_003373570.1">
    <property type="nucleotide sequence ID" value="NZ_JACBBA010000012.1"/>
</dbReference>
<dbReference type="GO" id="GO:0051607">
    <property type="term" value="P:defense response to virus"/>
    <property type="evidence" value="ECO:0007669"/>
    <property type="project" value="UniProtKB-UniRule"/>
</dbReference>
<evidence type="ECO:0000256" key="6">
    <source>
        <dbReference type="ARBA" id="ARBA00023118"/>
    </source>
</evidence>
<feature type="binding site" evidence="9">
    <location>
        <position position="154"/>
    </location>
    <ligand>
        <name>Mn(2+)</name>
        <dbReference type="ChEBI" id="CHEBI:29035"/>
    </ligand>
</feature>
<dbReference type="HAMAP" id="MF_01470">
    <property type="entry name" value="Cas1"/>
    <property type="match status" value="1"/>
</dbReference>
<dbReference type="EC" id="3.1.-.-" evidence="9"/>
<dbReference type="Gene3D" id="1.20.120.920">
    <property type="entry name" value="CRISPR-associated endonuclease Cas1, C-terminal domain"/>
    <property type="match status" value="1"/>
</dbReference>
<comment type="cofactor">
    <cofactor evidence="9">
        <name>Mg(2+)</name>
        <dbReference type="ChEBI" id="CHEBI:18420"/>
    </cofactor>
    <cofactor evidence="9">
        <name>Mn(2+)</name>
        <dbReference type="ChEBI" id="CHEBI:29035"/>
    </cofactor>
</comment>
<keyword evidence="3 9" id="KW-0255">Endonuclease</keyword>
<comment type="similarity">
    <text evidence="9">Belongs to the CRISPR-associated endonuclease Cas1 family.</text>
</comment>
<evidence type="ECO:0000256" key="9">
    <source>
        <dbReference type="HAMAP-Rule" id="MF_01470"/>
    </source>
</evidence>
<dbReference type="PANTHER" id="PTHR43219:SF2">
    <property type="entry name" value="CRISPR-ASSOCIATED ENDONUCLEASE CAS1"/>
    <property type="match status" value="1"/>
</dbReference>
<dbReference type="InterPro" id="IPR042206">
    <property type="entry name" value="CRISPR-assoc_Cas1_C"/>
</dbReference>
<keyword evidence="7 9" id="KW-0238">DNA-binding</keyword>
<evidence type="ECO:0000256" key="5">
    <source>
        <dbReference type="ARBA" id="ARBA00022842"/>
    </source>
</evidence>
<evidence type="ECO:0000313" key="11">
    <source>
        <dbReference type="Proteomes" id="UP000486903"/>
    </source>
</evidence>
<dbReference type="GO" id="GO:0016787">
    <property type="term" value="F:hydrolase activity"/>
    <property type="evidence" value="ECO:0007669"/>
    <property type="project" value="UniProtKB-KW"/>
</dbReference>
<keyword evidence="2 9" id="KW-0479">Metal-binding</keyword>
<organism evidence="10 11">
    <name type="scientific">Clostridium botulinum</name>
    <dbReference type="NCBI Taxonomy" id="1491"/>
    <lineage>
        <taxon>Bacteria</taxon>
        <taxon>Bacillati</taxon>
        <taxon>Bacillota</taxon>
        <taxon>Clostridia</taxon>
        <taxon>Eubacteriales</taxon>
        <taxon>Clostridiaceae</taxon>
        <taxon>Clostridium</taxon>
    </lineage>
</organism>
<keyword evidence="4 9" id="KW-0378">Hydrolase</keyword>
<dbReference type="InterPro" id="IPR042211">
    <property type="entry name" value="CRISPR-assoc_Cas1_N"/>
</dbReference>
<evidence type="ECO:0000256" key="8">
    <source>
        <dbReference type="ARBA" id="ARBA00023211"/>
    </source>
</evidence>
<dbReference type="InterPro" id="IPR019858">
    <property type="entry name" value="CRISPR-assoc_Cas1_HMARI/TNEAP"/>
</dbReference>
<evidence type="ECO:0000256" key="4">
    <source>
        <dbReference type="ARBA" id="ARBA00022801"/>
    </source>
</evidence>
<feature type="binding site" evidence="9">
    <location>
        <position position="234"/>
    </location>
    <ligand>
        <name>Mn(2+)</name>
        <dbReference type="ChEBI" id="CHEBI:29035"/>
    </ligand>
</feature>
<gene>
    <name evidence="10" type="primary">cas1b</name>
    <name evidence="9" type="synonym">cas1</name>
    <name evidence="10" type="ORF">FDG31_17470</name>
</gene>
<dbReference type="EMBL" id="SXFB01000024">
    <property type="protein sequence ID" value="NFV27889.1"/>
    <property type="molecule type" value="Genomic_DNA"/>
</dbReference>
<keyword evidence="8 9" id="KW-0464">Manganese</keyword>
<protein>
    <recommendedName>
        <fullName evidence="9">CRISPR-associated endonuclease Cas1</fullName>
        <ecNumber evidence="9">3.1.-.-</ecNumber>
    </recommendedName>
</protein>
<dbReference type="GO" id="GO:0003677">
    <property type="term" value="F:DNA binding"/>
    <property type="evidence" value="ECO:0007669"/>
    <property type="project" value="UniProtKB-KW"/>
</dbReference>
<dbReference type="PANTHER" id="PTHR43219">
    <property type="entry name" value="CRISPR-ASSOCIATED ENDONUCLEASE CAS1"/>
    <property type="match status" value="1"/>
</dbReference>
<keyword evidence="6 9" id="KW-0051">Antiviral defense</keyword>
<accession>A0A6B4JRL1</accession>
<dbReference type="InterPro" id="IPR002729">
    <property type="entry name" value="CRISPR-assoc_Cas1"/>
</dbReference>
<dbReference type="NCBIfam" id="TIGR00287">
    <property type="entry name" value="cas1"/>
    <property type="match status" value="1"/>
</dbReference>
<evidence type="ECO:0000256" key="3">
    <source>
        <dbReference type="ARBA" id="ARBA00022759"/>
    </source>
</evidence>
<comment type="subunit">
    <text evidence="9">Homodimer, forms a heterotetramer with a Cas2 homodimer.</text>
</comment>
<dbReference type="GO" id="GO:0046872">
    <property type="term" value="F:metal ion binding"/>
    <property type="evidence" value="ECO:0007669"/>
    <property type="project" value="UniProtKB-UniRule"/>
</dbReference>
<dbReference type="GO" id="GO:0004520">
    <property type="term" value="F:DNA endonuclease activity"/>
    <property type="evidence" value="ECO:0007669"/>
    <property type="project" value="InterPro"/>
</dbReference>
<dbReference type="Proteomes" id="UP000486903">
    <property type="component" value="Unassembled WGS sequence"/>
</dbReference>
<dbReference type="Pfam" id="PF01867">
    <property type="entry name" value="Cas_Cas1"/>
    <property type="match status" value="1"/>
</dbReference>
<dbReference type="NCBIfam" id="TIGR03641">
    <property type="entry name" value="cas1_HMARI"/>
    <property type="match status" value="1"/>
</dbReference>
<dbReference type="Gene3D" id="3.100.10.20">
    <property type="entry name" value="CRISPR-associated endonuclease Cas1, N-terminal domain"/>
    <property type="match status" value="1"/>
</dbReference>
<proteinExistence type="inferred from homology"/>
<dbReference type="AlphaFoldDB" id="A0A6B4JRL1"/>
<keyword evidence="5 9" id="KW-0460">Magnesium</keyword>
<evidence type="ECO:0000256" key="7">
    <source>
        <dbReference type="ARBA" id="ARBA00023125"/>
    </source>
</evidence>
<comment type="caution">
    <text evidence="10">The sequence shown here is derived from an EMBL/GenBank/DDBJ whole genome shotgun (WGS) entry which is preliminary data.</text>
</comment>
<evidence type="ECO:0000256" key="1">
    <source>
        <dbReference type="ARBA" id="ARBA00022722"/>
    </source>
</evidence>
<dbReference type="GO" id="GO:0043571">
    <property type="term" value="P:maintenance of CRISPR repeat elements"/>
    <property type="evidence" value="ECO:0007669"/>
    <property type="project" value="UniProtKB-UniRule"/>
</dbReference>
<keyword evidence="1 9" id="KW-0540">Nuclease</keyword>
<sequence length="327" mass="38947">MGKDYYIFSNGRIKRKDNTIYFIDEDSNKRGLPIEDIERLHLFGEIDMNTKFLNYISKYSMLISIYNYYGFYSGTYYSRKKNVSGILLVNQSEAYTNKNVRLSIAKSFIDSAFHHILRNLRRHDNIPKELIDRIIIERKNINEAKTIEELMGAEGRGRKKYYESFNYFLKNEFYFNRRQKRPPTDPINALISFGNSMMYTTTLGEIYKTQLDPTISYLHEPSTRRFSLSLDISEIFKPIIVDSVIFTLINKNMITSKDFNIENGLCYLNEDGKKKFIREYENKLSTTIKHRALNRKVSYRTLIKLECYKLIKYLIENEKYKALKAWW</sequence>
<reference evidence="10 11" key="1">
    <citation type="submission" date="2019-04" db="EMBL/GenBank/DDBJ databases">
        <title>Genome sequencing of Clostridium botulinum Groups I-IV and Clostridium butyricum.</title>
        <authorList>
            <person name="Brunt J."/>
            <person name="Van Vliet A.H.M."/>
            <person name="Stringer S.C."/>
            <person name="Carter A.T."/>
            <person name="Peck M.W."/>
        </authorList>
    </citation>
    <scope>NUCLEOTIDE SEQUENCE [LARGE SCALE GENOMIC DNA]</scope>
    <source>
        <strain evidence="10 11">BL81</strain>
    </source>
</reference>
<dbReference type="CDD" id="cd09722">
    <property type="entry name" value="Cas1_I-B"/>
    <property type="match status" value="1"/>
</dbReference>
<comment type="function">
    <text evidence="9">CRISPR (clustered regularly interspaced short palindromic repeat), is an adaptive immune system that provides protection against mobile genetic elements (viruses, transposable elements and conjugative plasmids). CRISPR clusters contain spacers, sequences complementary to antecedent mobile elements, and target invading nucleic acids. CRISPR clusters are transcribed and processed into CRISPR RNA (crRNA). Acts as a dsDNA endonuclease. Involved in the integration of spacer DNA into the CRISPR cassette.</text>
</comment>
<evidence type="ECO:0000313" key="10">
    <source>
        <dbReference type="EMBL" id="NFV27889.1"/>
    </source>
</evidence>
<name>A0A6B4JRL1_CLOBO</name>